<keyword evidence="2" id="KW-1185">Reference proteome</keyword>
<evidence type="ECO:0000313" key="1">
    <source>
        <dbReference type="EMBL" id="CAB9525029.1"/>
    </source>
</evidence>
<dbReference type="Proteomes" id="UP001153069">
    <property type="component" value="Unassembled WGS sequence"/>
</dbReference>
<name>A0A9N8ETY7_9STRA</name>
<evidence type="ECO:0000313" key="2">
    <source>
        <dbReference type="Proteomes" id="UP001153069"/>
    </source>
</evidence>
<comment type="caution">
    <text evidence="1">The sequence shown here is derived from an EMBL/GenBank/DDBJ whole genome shotgun (WGS) entry which is preliminary data.</text>
</comment>
<accession>A0A9N8ETY7</accession>
<gene>
    <name evidence="1" type="ORF">SEMRO_1619_G286470.1</name>
</gene>
<dbReference type="EMBL" id="CAICTM010001617">
    <property type="protein sequence ID" value="CAB9525029.1"/>
    <property type="molecule type" value="Genomic_DNA"/>
</dbReference>
<sequence>MQRHEQQIRVDIIEIEAKYFPRDSLMPNLAELEATITHSNSHGFGDGRANCGQSAQLSESPSALGQMFGIQILAQVWAQRLLQKAIKRPLLQGVHDMSNAQLGISSLRIMYGTPGLPSKKSKSIRFQNQRQPTTVLIWSNDCRLGRSMMYYKNLFLDSYGPYIPDGIVNQYPNLEAVCSRFLSSSTSNDKKLAFVAESDEIVDTLLAYSVEDKQGLRGCERRQIATVRRQQACSYPHAVDLLPTSGY</sequence>
<dbReference type="AlphaFoldDB" id="A0A9N8ETY7"/>
<organism evidence="1 2">
    <name type="scientific">Seminavis robusta</name>
    <dbReference type="NCBI Taxonomy" id="568900"/>
    <lineage>
        <taxon>Eukaryota</taxon>
        <taxon>Sar</taxon>
        <taxon>Stramenopiles</taxon>
        <taxon>Ochrophyta</taxon>
        <taxon>Bacillariophyta</taxon>
        <taxon>Bacillariophyceae</taxon>
        <taxon>Bacillariophycidae</taxon>
        <taxon>Naviculales</taxon>
        <taxon>Naviculaceae</taxon>
        <taxon>Seminavis</taxon>
    </lineage>
</organism>
<reference evidence="1" key="1">
    <citation type="submission" date="2020-06" db="EMBL/GenBank/DDBJ databases">
        <authorList>
            <consortium name="Plant Systems Biology data submission"/>
        </authorList>
    </citation>
    <scope>NUCLEOTIDE SEQUENCE</scope>
    <source>
        <strain evidence="1">D6</strain>
    </source>
</reference>
<proteinExistence type="predicted"/>
<protein>
    <submittedName>
        <fullName evidence="1">Uncharacterized protein</fullName>
    </submittedName>
</protein>